<feature type="transmembrane region" description="Helical" evidence="6">
    <location>
        <begin position="76"/>
        <end position="96"/>
    </location>
</feature>
<evidence type="ECO:0000256" key="1">
    <source>
        <dbReference type="ARBA" id="ARBA00022512"/>
    </source>
</evidence>
<keyword evidence="1" id="KW-0134">Cell wall</keyword>
<accession>A0ABV9JCD4</accession>
<feature type="domain" description="Gram-positive cocci surface proteins LPxTG" evidence="8">
    <location>
        <begin position="67"/>
        <end position="104"/>
    </location>
</feature>
<keyword evidence="10" id="KW-1185">Reference proteome</keyword>
<sequence length="104" mass="11213">MRKILVAVLLLFIVGHLPRADAATVSARPVTDTATITFIANPNLPKPSAPGLPNGNPIKTETPKGTLPKTGETQNFTIPTGIGMLFVALLLYLKLFKEKSYKNK</sequence>
<comment type="caution">
    <text evidence="9">The sequence shown here is derived from an EMBL/GenBank/DDBJ whole genome shotgun (WGS) entry which is preliminary data.</text>
</comment>
<evidence type="ECO:0000256" key="2">
    <source>
        <dbReference type="ARBA" id="ARBA00022525"/>
    </source>
</evidence>
<evidence type="ECO:0000256" key="4">
    <source>
        <dbReference type="ARBA" id="ARBA00023088"/>
    </source>
</evidence>
<protein>
    <submittedName>
        <fullName evidence="9">LPXTG cell wall anchor domain-containing protein</fullName>
    </submittedName>
</protein>
<dbReference type="NCBIfam" id="TIGR01167">
    <property type="entry name" value="LPXTG_anchor"/>
    <property type="match status" value="1"/>
</dbReference>
<evidence type="ECO:0000256" key="7">
    <source>
        <dbReference type="SAM" id="SignalP"/>
    </source>
</evidence>
<gene>
    <name evidence="9" type="ORF">ACFO26_03415</name>
</gene>
<feature type="region of interest" description="Disordered" evidence="5">
    <location>
        <begin position="42"/>
        <end position="72"/>
    </location>
</feature>
<evidence type="ECO:0000256" key="3">
    <source>
        <dbReference type="ARBA" id="ARBA00022729"/>
    </source>
</evidence>
<evidence type="ECO:0000256" key="6">
    <source>
        <dbReference type="SAM" id="Phobius"/>
    </source>
</evidence>
<evidence type="ECO:0000313" key="9">
    <source>
        <dbReference type="EMBL" id="MFC4651946.1"/>
    </source>
</evidence>
<keyword evidence="6" id="KW-0472">Membrane</keyword>
<evidence type="ECO:0000256" key="5">
    <source>
        <dbReference type="SAM" id="MobiDB-lite"/>
    </source>
</evidence>
<dbReference type="PROSITE" id="PS50847">
    <property type="entry name" value="GRAM_POS_ANCHORING"/>
    <property type="match status" value="1"/>
</dbReference>
<keyword evidence="3 7" id="KW-0732">Signal</keyword>
<keyword evidence="6" id="KW-1133">Transmembrane helix</keyword>
<evidence type="ECO:0000259" key="8">
    <source>
        <dbReference type="PROSITE" id="PS50847"/>
    </source>
</evidence>
<dbReference type="RefSeq" id="WP_213533696.1">
    <property type="nucleotide sequence ID" value="NZ_BOVQ01000002.1"/>
</dbReference>
<name>A0ABV9JCD4_9LACT</name>
<dbReference type="Proteomes" id="UP001595987">
    <property type="component" value="Unassembled WGS sequence"/>
</dbReference>
<feature type="chain" id="PRO_5046831590" evidence="7">
    <location>
        <begin position="23"/>
        <end position="104"/>
    </location>
</feature>
<dbReference type="InterPro" id="IPR019931">
    <property type="entry name" value="LPXTG_anchor"/>
</dbReference>
<keyword evidence="6" id="KW-0812">Transmembrane</keyword>
<proteinExistence type="predicted"/>
<dbReference type="EMBL" id="JBHSGD010000004">
    <property type="protein sequence ID" value="MFC4651946.1"/>
    <property type="molecule type" value="Genomic_DNA"/>
</dbReference>
<keyword evidence="2" id="KW-0964">Secreted</keyword>
<evidence type="ECO:0000313" key="10">
    <source>
        <dbReference type="Proteomes" id="UP001595987"/>
    </source>
</evidence>
<feature type="signal peptide" evidence="7">
    <location>
        <begin position="1"/>
        <end position="22"/>
    </location>
</feature>
<keyword evidence="4" id="KW-0572">Peptidoglycan-anchor</keyword>
<organism evidence="9 10">
    <name type="scientific">Lactococcus nasutitermitis</name>
    <dbReference type="NCBI Taxonomy" id="1652957"/>
    <lineage>
        <taxon>Bacteria</taxon>
        <taxon>Bacillati</taxon>
        <taxon>Bacillota</taxon>
        <taxon>Bacilli</taxon>
        <taxon>Lactobacillales</taxon>
        <taxon>Streptococcaceae</taxon>
        <taxon>Lactococcus</taxon>
    </lineage>
</organism>
<reference evidence="10" key="1">
    <citation type="journal article" date="2019" name="Int. J. Syst. Evol. Microbiol.">
        <title>The Global Catalogue of Microorganisms (GCM) 10K type strain sequencing project: providing services to taxonomists for standard genome sequencing and annotation.</title>
        <authorList>
            <consortium name="The Broad Institute Genomics Platform"/>
            <consortium name="The Broad Institute Genome Sequencing Center for Infectious Disease"/>
            <person name="Wu L."/>
            <person name="Ma J."/>
        </authorList>
    </citation>
    <scope>NUCLEOTIDE SEQUENCE [LARGE SCALE GENOMIC DNA]</scope>
    <source>
        <strain evidence="10">CCUG 63287</strain>
    </source>
</reference>